<dbReference type="AlphaFoldDB" id="A0A382H0D5"/>
<dbReference type="EMBL" id="UINC01058390">
    <property type="protein sequence ID" value="SVB80595.1"/>
    <property type="molecule type" value="Genomic_DNA"/>
</dbReference>
<sequence length="52" mass="5361">MPKLDSGAGLERKAAIGRVLVELFRGKRICREQAVGANVPAGGMPKAGGVVE</sequence>
<protein>
    <submittedName>
        <fullName evidence="1">Uncharacterized protein</fullName>
    </submittedName>
</protein>
<gene>
    <name evidence="1" type="ORF">METZ01_LOCUS233449</name>
</gene>
<organism evidence="1">
    <name type="scientific">marine metagenome</name>
    <dbReference type="NCBI Taxonomy" id="408172"/>
    <lineage>
        <taxon>unclassified sequences</taxon>
        <taxon>metagenomes</taxon>
        <taxon>ecological metagenomes</taxon>
    </lineage>
</organism>
<feature type="non-terminal residue" evidence="1">
    <location>
        <position position="52"/>
    </location>
</feature>
<proteinExistence type="predicted"/>
<accession>A0A382H0D5</accession>
<evidence type="ECO:0000313" key="1">
    <source>
        <dbReference type="EMBL" id="SVB80595.1"/>
    </source>
</evidence>
<name>A0A382H0D5_9ZZZZ</name>
<reference evidence="1" key="1">
    <citation type="submission" date="2018-05" db="EMBL/GenBank/DDBJ databases">
        <authorList>
            <person name="Lanie J.A."/>
            <person name="Ng W.-L."/>
            <person name="Kazmierczak K.M."/>
            <person name="Andrzejewski T.M."/>
            <person name="Davidsen T.M."/>
            <person name="Wayne K.J."/>
            <person name="Tettelin H."/>
            <person name="Glass J.I."/>
            <person name="Rusch D."/>
            <person name="Podicherti R."/>
            <person name="Tsui H.-C.T."/>
            <person name="Winkler M.E."/>
        </authorList>
    </citation>
    <scope>NUCLEOTIDE SEQUENCE</scope>
</reference>